<keyword evidence="6 9" id="KW-0378">Hydrolase</keyword>
<reference evidence="11" key="1">
    <citation type="journal article" date="2014" name="Int. J. Syst. Evol. Microbiol.">
        <title>Complete genome sequence of Corynebacterium casei LMG S-19264T (=DSM 44701T), isolated from a smear-ripened cheese.</title>
        <authorList>
            <consortium name="US DOE Joint Genome Institute (JGI-PGF)"/>
            <person name="Walter F."/>
            <person name="Albersmeier A."/>
            <person name="Kalinowski J."/>
            <person name="Ruckert C."/>
        </authorList>
    </citation>
    <scope>NUCLEOTIDE SEQUENCE</scope>
    <source>
        <strain evidence="11">KCTC 12343</strain>
    </source>
</reference>
<dbReference type="Proteomes" id="UP000628442">
    <property type="component" value="Unassembled WGS sequence"/>
</dbReference>
<keyword evidence="8 9" id="KW-0472">Membrane</keyword>
<comment type="subcellular location">
    <subcellularLocation>
        <location evidence="9">Cell membrane</location>
        <topology evidence="9">Multi-pass membrane protein</topology>
    </subcellularLocation>
</comment>
<dbReference type="PANTHER" id="PTHR33695">
    <property type="entry name" value="LIPOPROTEIN SIGNAL PEPTIDASE"/>
    <property type="match status" value="1"/>
</dbReference>
<name>A0A411WXG7_9BURK</name>
<dbReference type="PROSITE" id="PS51257">
    <property type="entry name" value="PROKAR_LIPOPROTEIN"/>
    <property type="match status" value="1"/>
</dbReference>
<keyword evidence="13" id="KW-1185">Reference proteome</keyword>
<dbReference type="EMBL" id="CP036401">
    <property type="protein sequence ID" value="QBI01332.1"/>
    <property type="molecule type" value="Genomic_DNA"/>
</dbReference>
<comment type="catalytic activity">
    <reaction evidence="9">
        <text>Release of signal peptides from bacterial membrane prolipoproteins. Hydrolyzes -Xaa-Yaa-Zaa-|-(S,diacylglyceryl)Cys-, in which Xaa is hydrophobic (preferably Leu), and Yaa (Ala or Ser) and Zaa (Gly or Ala) have small, neutral side chains.</text>
        <dbReference type="EC" id="3.4.23.36"/>
    </reaction>
</comment>
<organism evidence="11 14">
    <name type="scientific">Pseudoduganella albidiflava</name>
    <dbReference type="NCBI Taxonomy" id="321983"/>
    <lineage>
        <taxon>Bacteria</taxon>
        <taxon>Pseudomonadati</taxon>
        <taxon>Pseudomonadota</taxon>
        <taxon>Betaproteobacteria</taxon>
        <taxon>Burkholderiales</taxon>
        <taxon>Oxalobacteraceae</taxon>
        <taxon>Telluria group</taxon>
        <taxon>Pseudoduganella</taxon>
    </lineage>
</organism>
<feature type="transmembrane region" description="Helical" evidence="9">
    <location>
        <begin position="67"/>
        <end position="86"/>
    </location>
</feature>
<accession>A0A411WXG7</accession>
<dbReference type="Proteomes" id="UP000292307">
    <property type="component" value="Chromosome"/>
</dbReference>
<dbReference type="PANTHER" id="PTHR33695:SF1">
    <property type="entry name" value="LIPOPROTEIN SIGNAL PEPTIDASE"/>
    <property type="match status" value="1"/>
</dbReference>
<protein>
    <recommendedName>
        <fullName evidence="9">Lipoprotein signal peptidase</fullName>
        <ecNumber evidence="9">3.4.23.36</ecNumber>
    </recommendedName>
    <alternativeName>
        <fullName evidence="9">Prolipoprotein signal peptidase</fullName>
    </alternativeName>
    <alternativeName>
        <fullName evidence="9">Signal peptidase II</fullName>
        <shortName evidence="9">SPase II</shortName>
    </alternativeName>
</protein>
<evidence type="ECO:0000256" key="3">
    <source>
        <dbReference type="ARBA" id="ARBA00022670"/>
    </source>
</evidence>
<keyword evidence="11" id="KW-0449">Lipoprotein</keyword>
<evidence type="ECO:0000256" key="2">
    <source>
        <dbReference type="ARBA" id="ARBA00022475"/>
    </source>
</evidence>
<evidence type="ECO:0000256" key="7">
    <source>
        <dbReference type="ARBA" id="ARBA00022989"/>
    </source>
</evidence>
<dbReference type="EC" id="3.4.23.36" evidence="9"/>
<dbReference type="GO" id="GO:0004190">
    <property type="term" value="F:aspartic-type endopeptidase activity"/>
    <property type="evidence" value="ECO:0007669"/>
    <property type="project" value="UniProtKB-UniRule"/>
</dbReference>
<evidence type="ECO:0000256" key="1">
    <source>
        <dbReference type="ARBA" id="ARBA00006139"/>
    </source>
</evidence>
<keyword evidence="3 9" id="KW-0645">Protease</keyword>
<feature type="active site" evidence="9">
    <location>
        <position position="142"/>
    </location>
</feature>
<dbReference type="OrthoDB" id="9810259at2"/>
<evidence type="ECO:0000256" key="9">
    <source>
        <dbReference type="HAMAP-Rule" id="MF_00161"/>
    </source>
</evidence>
<dbReference type="RefSeq" id="WP_131145454.1">
    <property type="nucleotide sequence ID" value="NZ_BMWV01000003.1"/>
</dbReference>
<reference evidence="12 13" key="2">
    <citation type="submission" date="2019-02" db="EMBL/GenBank/DDBJ databases">
        <title>Draft Genome Sequences of Six Type Strains of the Genus Massilia.</title>
        <authorList>
            <person name="Miess H."/>
            <person name="Frediansyhah A."/>
            <person name="Gross H."/>
        </authorList>
    </citation>
    <scope>NUCLEOTIDE SEQUENCE [LARGE SCALE GENOMIC DNA]</scope>
    <source>
        <strain evidence="12 13">DSM 17472</strain>
    </source>
</reference>
<evidence type="ECO:0000256" key="10">
    <source>
        <dbReference type="RuleBase" id="RU004181"/>
    </source>
</evidence>
<sequence>MNRLGRTSLLLLVLFSCVGCDQATKQLVRVCLPDPVTYSFWGDFVRLQHVQNHGAFLNLGATLPEPVRFAIFTIAIALVLAGLVAYAIRKPGIITIHVVAIALIAGGGAGNLIDRILFGGGVTDFLNIGIGPLRTGIFNVADVAIMAGAGLLLYRGRRGGGRAPGSR</sequence>
<gene>
    <name evidence="9 11" type="primary">lspA</name>
    <name evidence="12" type="ORF">EYF70_11100</name>
    <name evidence="11" type="ORF">GCM10007387_18550</name>
</gene>
<dbReference type="GO" id="GO:0006508">
    <property type="term" value="P:proteolysis"/>
    <property type="evidence" value="ECO:0007669"/>
    <property type="project" value="UniProtKB-KW"/>
</dbReference>
<dbReference type="AlphaFoldDB" id="A0A411WXG7"/>
<evidence type="ECO:0000313" key="11">
    <source>
        <dbReference type="EMBL" id="GGY36506.1"/>
    </source>
</evidence>
<dbReference type="Pfam" id="PF01252">
    <property type="entry name" value="Peptidase_A8"/>
    <property type="match status" value="1"/>
</dbReference>
<comment type="similarity">
    <text evidence="1 9 10">Belongs to the peptidase A8 family.</text>
</comment>
<evidence type="ECO:0000256" key="4">
    <source>
        <dbReference type="ARBA" id="ARBA00022692"/>
    </source>
</evidence>
<keyword evidence="7 9" id="KW-1133">Transmembrane helix</keyword>
<evidence type="ECO:0000313" key="14">
    <source>
        <dbReference type="Proteomes" id="UP000628442"/>
    </source>
</evidence>
<keyword evidence="2 9" id="KW-1003">Cell membrane</keyword>
<dbReference type="EMBL" id="BMWV01000003">
    <property type="protein sequence ID" value="GGY36506.1"/>
    <property type="molecule type" value="Genomic_DNA"/>
</dbReference>
<reference evidence="11" key="3">
    <citation type="submission" date="2022-12" db="EMBL/GenBank/DDBJ databases">
        <authorList>
            <person name="Sun Q."/>
            <person name="Kim S."/>
        </authorList>
    </citation>
    <scope>NUCLEOTIDE SEQUENCE</scope>
    <source>
        <strain evidence="11">KCTC 12343</strain>
    </source>
</reference>
<feature type="transmembrane region" description="Helical" evidence="9">
    <location>
        <begin position="133"/>
        <end position="154"/>
    </location>
</feature>
<evidence type="ECO:0000256" key="5">
    <source>
        <dbReference type="ARBA" id="ARBA00022750"/>
    </source>
</evidence>
<feature type="transmembrane region" description="Helical" evidence="9">
    <location>
        <begin position="93"/>
        <end position="113"/>
    </location>
</feature>
<keyword evidence="5 9" id="KW-0064">Aspartyl protease</keyword>
<dbReference type="HAMAP" id="MF_00161">
    <property type="entry name" value="LspA"/>
    <property type="match status" value="1"/>
</dbReference>
<keyword evidence="4 9" id="KW-0812">Transmembrane</keyword>
<evidence type="ECO:0000313" key="13">
    <source>
        <dbReference type="Proteomes" id="UP000292307"/>
    </source>
</evidence>
<proteinExistence type="inferred from homology"/>
<dbReference type="NCBIfam" id="TIGR00077">
    <property type="entry name" value="lspA"/>
    <property type="match status" value="1"/>
</dbReference>
<comment type="caution">
    <text evidence="9">Lacks conserved residue(s) required for the propagation of feature annotation.</text>
</comment>
<comment type="function">
    <text evidence="9">This protein specifically catalyzes the removal of signal peptides from prolipoproteins.</text>
</comment>
<feature type="active site" evidence="9">
    <location>
        <position position="124"/>
    </location>
</feature>
<evidence type="ECO:0000256" key="8">
    <source>
        <dbReference type="ARBA" id="ARBA00023136"/>
    </source>
</evidence>
<evidence type="ECO:0000313" key="12">
    <source>
        <dbReference type="EMBL" id="QBI01332.1"/>
    </source>
</evidence>
<comment type="pathway">
    <text evidence="9">Protein modification; lipoprotein biosynthesis (signal peptide cleavage).</text>
</comment>
<dbReference type="PRINTS" id="PR00781">
    <property type="entry name" value="LIPOSIGPTASE"/>
</dbReference>
<dbReference type="GO" id="GO:0005886">
    <property type="term" value="C:plasma membrane"/>
    <property type="evidence" value="ECO:0007669"/>
    <property type="project" value="UniProtKB-SubCell"/>
</dbReference>
<dbReference type="InterPro" id="IPR001872">
    <property type="entry name" value="Peptidase_A8"/>
</dbReference>
<evidence type="ECO:0000256" key="6">
    <source>
        <dbReference type="ARBA" id="ARBA00022801"/>
    </source>
</evidence>